<dbReference type="InterPro" id="IPR007627">
    <property type="entry name" value="RNA_pol_sigma70_r2"/>
</dbReference>
<evidence type="ECO:0000259" key="5">
    <source>
        <dbReference type="Pfam" id="PF04542"/>
    </source>
</evidence>
<dbReference type="GO" id="GO:0003677">
    <property type="term" value="F:DNA binding"/>
    <property type="evidence" value="ECO:0007669"/>
    <property type="project" value="InterPro"/>
</dbReference>
<sequence>MKRRGDKSSEADVTPALSSESKLLVQDELAQLVELAQAGDTAAFEKLVQATYVQTYTLAFRLTGHQEDARDVTQEAYLRAYRGLSKFRGESQFSTWMYRVTANCAATQMQRRNRHRHGDLREGDEFIDTATAYNPELRAEAGDLRSRLLLALDTLPAKLRAVVVLRDVYEMSHEDIACELGISTTAAKVRLHRARHRLRSELFPDLDQVESRAV</sequence>
<dbReference type="InterPro" id="IPR036388">
    <property type="entry name" value="WH-like_DNA-bd_sf"/>
</dbReference>
<evidence type="ECO:0000313" key="7">
    <source>
        <dbReference type="EMBL" id="CAB4529606.1"/>
    </source>
</evidence>
<dbReference type="PANTHER" id="PTHR43133:SF51">
    <property type="entry name" value="RNA POLYMERASE SIGMA FACTOR"/>
    <property type="match status" value="1"/>
</dbReference>
<dbReference type="Pfam" id="PF04542">
    <property type="entry name" value="Sigma70_r2"/>
    <property type="match status" value="1"/>
</dbReference>
<dbReference type="InterPro" id="IPR013249">
    <property type="entry name" value="RNA_pol_sigma70_r4_t2"/>
</dbReference>
<dbReference type="InterPro" id="IPR039425">
    <property type="entry name" value="RNA_pol_sigma-70-like"/>
</dbReference>
<organism evidence="9">
    <name type="scientific">freshwater metagenome</name>
    <dbReference type="NCBI Taxonomy" id="449393"/>
    <lineage>
        <taxon>unclassified sequences</taxon>
        <taxon>metagenomes</taxon>
        <taxon>ecological metagenomes</taxon>
    </lineage>
</organism>
<comment type="similarity">
    <text evidence="1">Belongs to the sigma-70 factor family. ECF subfamily.</text>
</comment>
<dbReference type="Gene3D" id="1.10.10.10">
    <property type="entry name" value="Winged helix-like DNA-binding domain superfamily/Winged helix DNA-binding domain"/>
    <property type="match status" value="1"/>
</dbReference>
<keyword evidence="4" id="KW-0804">Transcription</keyword>
<dbReference type="GO" id="GO:0016987">
    <property type="term" value="F:sigma factor activity"/>
    <property type="evidence" value="ECO:0007669"/>
    <property type="project" value="UniProtKB-KW"/>
</dbReference>
<dbReference type="InterPro" id="IPR014284">
    <property type="entry name" value="RNA_pol_sigma-70_dom"/>
</dbReference>
<keyword evidence="2" id="KW-0805">Transcription regulation</keyword>
<feature type="domain" description="RNA polymerase sigma-70 region 2" evidence="5">
    <location>
        <begin position="47"/>
        <end position="114"/>
    </location>
</feature>
<dbReference type="PANTHER" id="PTHR43133">
    <property type="entry name" value="RNA POLYMERASE ECF-TYPE SIGMA FACTO"/>
    <property type="match status" value="1"/>
</dbReference>
<protein>
    <submittedName>
        <fullName evidence="9">Unannotated protein</fullName>
    </submittedName>
</protein>
<reference evidence="9" key="1">
    <citation type="submission" date="2020-05" db="EMBL/GenBank/DDBJ databases">
        <authorList>
            <person name="Chiriac C."/>
            <person name="Salcher M."/>
            <person name="Ghai R."/>
            <person name="Kavagutti S V."/>
        </authorList>
    </citation>
    <scope>NUCLEOTIDE SEQUENCE</scope>
</reference>
<evidence type="ECO:0000313" key="8">
    <source>
        <dbReference type="EMBL" id="CAB4750527.1"/>
    </source>
</evidence>
<evidence type="ECO:0000259" key="6">
    <source>
        <dbReference type="Pfam" id="PF08281"/>
    </source>
</evidence>
<dbReference type="InterPro" id="IPR013324">
    <property type="entry name" value="RNA_pol_sigma_r3/r4-like"/>
</dbReference>
<keyword evidence="3" id="KW-0731">Sigma factor</keyword>
<feature type="domain" description="RNA polymerase sigma factor 70 region 4 type 2" evidence="6">
    <location>
        <begin position="147"/>
        <end position="198"/>
    </location>
</feature>
<dbReference type="GO" id="GO:0006352">
    <property type="term" value="P:DNA-templated transcription initiation"/>
    <property type="evidence" value="ECO:0007669"/>
    <property type="project" value="InterPro"/>
</dbReference>
<dbReference type="SUPFAM" id="SSF88659">
    <property type="entry name" value="Sigma3 and sigma4 domains of RNA polymerase sigma factors"/>
    <property type="match status" value="1"/>
</dbReference>
<dbReference type="NCBIfam" id="TIGR02937">
    <property type="entry name" value="sigma70-ECF"/>
    <property type="match status" value="1"/>
</dbReference>
<evidence type="ECO:0000256" key="3">
    <source>
        <dbReference type="ARBA" id="ARBA00023082"/>
    </source>
</evidence>
<evidence type="ECO:0000256" key="4">
    <source>
        <dbReference type="ARBA" id="ARBA00023163"/>
    </source>
</evidence>
<dbReference type="AlphaFoldDB" id="A0A6J7EYA0"/>
<dbReference type="Pfam" id="PF08281">
    <property type="entry name" value="Sigma70_r4_2"/>
    <property type="match status" value="1"/>
</dbReference>
<evidence type="ECO:0000256" key="1">
    <source>
        <dbReference type="ARBA" id="ARBA00010641"/>
    </source>
</evidence>
<name>A0A6J7EYA0_9ZZZZ</name>
<proteinExistence type="inferred from homology"/>
<dbReference type="Gene3D" id="1.10.1740.10">
    <property type="match status" value="1"/>
</dbReference>
<evidence type="ECO:0000313" key="9">
    <source>
        <dbReference type="EMBL" id="CAB4888742.1"/>
    </source>
</evidence>
<dbReference type="EMBL" id="CAEZYU010000082">
    <property type="protein sequence ID" value="CAB4750527.1"/>
    <property type="molecule type" value="Genomic_DNA"/>
</dbReference>
<dbReference type="SUPFAM" id="SSF88946">
    <property type="entry name" value="Sigma2 domain of RNA polymerase sigma factors"/>
    <property type="match status" value="1"/>
</dbReference>
<accession>A0A6J7EYA0</accession>
<dbReference type="EMBL" id="CAEZSF010000003">
    <property type="protein sequence ID" value="CAB4529606.1"/>
    <property type="molecule type" value="Genomic_DNA"/>
</dbReference>
<evidence type="ECO:0000256" key="2">
    <source>
        <dbReference type="ARBA" id="ARBA00023015"/>
    </source>
</evidence>
<dbReference type="InterPro" id="IPR013325">
    <property type="entry name" value="RNA_pol_sigma_r2"/>
</dbReference>
<gene>
    <name evidence="7" type="ORF">UFOPK1358_00057</name>
    <name evidence="8" type="ORF">UFOPK2766_01628</name>
    <name evidence="9" type="ORF">UFOPK3519_00060</name>
</gene>
<dbReference type="EMBL" id="CAFBMG010000002">
    <property type="protein sequence ID" value="CAB4888742.1"/>
    <property type="molecule type" value="Genomic_DNA"/>
</dbReference>